<gene>
    <name evidence="8" type="ORF">GMO_07180</name>
</gene>
<evidence type="ECO:0000313" key="8">
    <source>
        <dbReference type="EMBL" id="EHH69411.1"/>
    </source>
</evidence>
<name>G6XGV3_9PROT</name>
<comment type="pathway">
    <text evidence="1">Lipid metabolism.</text>
</comment>
<keyword evidence="6" id="KW-0472">Membrane</keyword>
<dbReference type="InterPro" id="IPR002123">
    <property type="entry name" value="Plipid/glycerol_acylTrfase"/>
</dbReference>
<dbReference type="eggNOG" id="COG0204">
    <property type="taxonomic scope" value="Bacteria"/>
</dbReference>
<evidence type="ECO:0000256" key="4">
    <source>
        <dbReference type="ARBA" id="ARBA00023098"/>
    </source>
</evidence>
<evidence type="ECO:0000313" key="9">
    <source>
        <dbReference type="Proteomes" id="UP000004949"/>
    </source>
</evidence>
<dbReference type="STRING" id="1088869.GMO_07180"/>
<dbReference type="EMBL" id="AGQV01000001">
    <property type="protein sequence ID" value="EHH69411.1"/>
    <property type="molecule type" value="Genomic_DNA"/>
</dbReference>
<dbReference type="Proteomes" id="UP000004949">
    <property type="component" value="Unassembled WGS sequence"/>
</dbReference>
<keyword evidence="2" id="KW-0444">Lipid biosynthesis</keyword>
<keyword evidence="9" id="KW-1185">Reference proteome</keyword>
<keyword evidence="5 8" id="KW-0012">Acyltransferase</keyword>
<feature type="transmembrane region" description="Helical" evidence="6">
    <location>
        <begin position="44"/>
        <end position="67"/>
    </location>
</feature>
<dbReference type="AlphaFoldDB" id="G6XGV3"/>
<evidence type="ECO:0000256" key="2">
    <source>
        <dbReference type="ARBA" id="ARBA00022516"/>
    </source>
</evidence>
<dbReference type="OrthoDB" id="9806880at2"/>
<dbReference type="PANTHER" id="PTHR10434">
    <property type="entry name" value="1-ACYL-SN-GLYCEROL-3-PHOSPHATE ACYLTRANSFERASE"/>
    <property type="match status" value="1"/>
</dbReference>
<keyword evidence="4" id="KW-0443">Lipid metabolism</keyword>
<dbReference type="Pfam" id="PF01553">
    <property type="entry name" value="Acyltransferase"/>
    <property type="match status" value="1"/>
</dbReference>
<dbReference type="SUPFAM" id="SSF69593">
    <property type="entry name" value="Glycerol-3-phosphate (1)-acyltransferase"/>
    <property type="match status" value="1"/>
</dbReference>
<keyword evidence="3 8" id="KW-0808">Transferase</keyword>
<dbReference type="CDD" id="cd07989">
    <property type="entry name" value="LPLAT_AGPAT-like"/>
    <property type="match status" value="1"/>
</dbReference>
<dbReference type="EC" id="2.3.1.51" evidence="8"/>
<dbReference type="GO" id="GO:0006654">
    <property type="term" value="P:phosphatidic acid biosynthetic process"/>
    <property type="evidence" value="ECO:0007669"/>
    <property type="project" value="TreeGrafter"/>
</dbReference>
<comment type="caution">
    <text evidence="8">The sequence shown here is derived from an EMBL/GenBank/DDBJ whole genome shotgun (WGS) entry which is preliminary data.</text>
</comment>
<protein>
    <submittedName>
        <fullName evidence="8">1-Acyl-sn-glycerol-3-phosphate acyltransferase</fullName>
        <ecNumber evidence="8">2.3.1.51</ecNumber>
    </submittedName>
</protein>
<evidence type="ECO:0000259" key="7">
    <source>
        <dbReference type="SMART" id="SM00563"/>
    </source>
</evidence>
<evidence type="ECO:0000256" key="1">
    <source>
        <dbReference type="ARBA" id="ARBA00005189"/>
    </source>
</evidence>
<evidence type="ECO:0000256" key="5">
    <source>
        <dbReference type="ARBA" id="ARBA00023315"/>
    </source>
</evidence>
<dbReference type="SMART" id="SM00563">
    <property type="entry name" value="PlsC"/>
    <property type="match status" value="1"/>
</dbReference>
<feature type="domain" description="Phospholipid/glycerol acyltransferase" evidence="7">
    <location>
        <begin position="114"/>
        <end position="236"/>
    </location>
</feature>
<sequence length="318" mass="35316">MSHHDAQNPSSRRSHSRPVLDENADFSGFQPTTPSTLMGRVQCVVRLVLVLLWGFWICSIQGILIRLPGPAKILFPRLFWKGIGRILGIRTRVVGRIAGGVRSRKDVERGARPVVYVANHCSWLDIVVIGSVLPVVFVAKGEIGAWPLIGSAARVGGTIFVSRNRRDTGREVAEMAARLRSGSDIVLFPEGTSSDGSRVLQFMSSFFAIAKPGRLERKEAEKAPPVLIQPISLVYDRLEGLPVGRSRRNVFSWYGDMDLTPHIWSFGQWRSMGATLLMHPPLDPDDFKSRKQLANATFQAVNEGAAELRHGRRDEDET</sequence>
<keyword evidence="6" id="KW-1133">Transmembrane helix</keyword>
<evidence type="ECO:0000256" key="6">
    <source>
        <dbReference type="SAM" id="Phobius"/>
    </source>
</evidence>
<proteinExistence type="predicted"/>
<dbReference type="GO" id="GO:0003841">
    <property type="term" value="F:1-acylglycerol-3-phosphate O-acyltransferase activity"/>
    <property type="evidence" value="ECO:0007669"/>
    <property type="project" value="UniProtKB-EC"/>
</dbReference>
<accession>G6XGV3</accession>
<dbReference type="PANTHER" id="PTHR10434:SF64">
    <property type="entry name" value="1-ACYL-SN-GLYCEROL-3-PHOSPHATE ACYLTRANSFERASE-RELATED"/>
    <property type="match status" value="1"/>
</dbReference>
<keyword evidence="6" id="KW-0812">Transmembrane</keyword>
<evidence type="ECO:0000256" key="3">
    <source>
        <dbReference type="ARBA" id="ARBA00022679"/>
    </source>
</evidence>
<reference evidence="8 9" key="1">
    <citation type="submission" date="2011-10" db="EMBL/GenBank/DDBJ databases">
        <title>Genome sequence of Gluconobacter morbifer G707, isolated from Drosophila gut.</title>
        <authorList>
            <person name="Lee W.-J."/>
            <person name="Kim E.-K."/>
        </authorList>
    </citation>
    <scope>NUCLEOTIDE SEQUENCE [LARGE SCALE GENOMIC DNA]</scope>
    <source>
        <strain evidence="8 9">G707</strain>
    </source>
</reference>
<dbReference type="PATRIC" id="fig|1088869.3.peg.725"/>
<organism evidence="8 9">
    <name type="scientific">Gluconobacter morbifer G707</name>
    <dbReference type="NCBI Taxonomy" id="1088869"/>
    <lineage>
        <taxon>Bacteria</taxon>
        <taxon>Pseudomonadati</taxon>
        <taxon>Pseudomonadota</taxon>
        <taxon>Alphaproteobacteria</taxon>
        <taxon>Acetobacterales</taxon>
        <taxon>Acetobacteraceae</taxon>
        <taxon>Gluconobacter</taxon>
    </lineage>
</organism>